<feature type="chain" id="PRO_5040811111" evidence="1">
    <location>
        <begin position="21"/>
        <end position="488"/>
    </location>
</feature>
<dbReference type="InterPro" id="IPR016883">
    <property type="entry name" value="UCP028431"/>
</dbReference>
<dbReference type="PIRSF" id="PIRSF028431">
    <property type="entry name" value="UCP028431"/>
    <property type="match status" value="1"/>
</dbReference>
<feature type="signal peptide" evidence="1">
    <location>
        <begin position="1"/>
        <end position="20"/>
    </location>
</feature>
<keyword evidence="1" id="KW-0732">Signal</keyword>
<dbReference type="Gene3D" id="1.50.10.140">
    <property type="match status" value="1"/>
</dbReference>
<proteinExistence type="predicted"/>
<dbReference type="PROSITE" id="PS51257">
    <property type="entry name" value="PROKAR_LIPOPROTEIN"/>
    <property type="match status" value="1"/>
</dbReference>
<evidence type="ECO:0000313" key="4">
    <source>
        <dbReference type="Proteomes" id="UP001139971"/>
    </source>
</evidence>
<dbReference type="InterPro" id="IPR019282">
    <property type="entry name" value="Glycoamylase-like_cons_dom"/>
</dbReference>
<accession>A0A9X3YNX3</accession>
<evidence type="ECO:0000256" key="1">
    <source>
        <dbReference type="SAM" id="SignalP"/>
    </source>
</evidence>
<name>A0A9X3YNX3_9GAMM</name>
<keyword evidence="4" id="KW-1185">Reference proteome</keyword>
<evidence type="ECO:0000259" key="2">
    <source>
        <dbReference type="Pfam" id="PF10091"/>
    </source>
</evidence>
<organism evidence="3 4">
    <name type="scientific">Tahibacter soli</name>
    <dbReference type="NCBI Taxonomy" id="2983605"/>
    <lineage>
        <taxon>Bacteria</taxon>
        <taxon>Pseudomonadati</taxon>
        <taxon>Pseudomonadota</taxon>
        <taxon>Gammaproteobacteria</taxon>
        <taxon>Lysobacterales</taxon>
        <taxon>Rhodanobacteraceae</taxon>
        <taxon>Tahibacter</taxon>
    </lineage>
</organism>
<protein>
    <submittedName>
        <fullName evidence="3">Glucoamylase family protein</fullName>
    </submittedName>
</protein>
<dbReference type="RefSeq" id="WP_263541262.1">
    <property type="nucleotide sequence ID" value="NZ_JAOVZO020000020.1"/>
</dbReference>
<dbReference type="Pfam" id="PF10091">
    <property type="entry name" value="Glycoamylase"/>
    <property type="match status" value="1"/>
</dbReference>
<dbReference type="AlphaFoldDB" id="A0A9X3YNX3"/>
<evidence type="ECO:0000313" key="3">
    <source>
        <dbReference type="EMBL" id="MDC8015714.1"/>
    </source>
</evidence>
<gene>
    <name evidence="3" type="ORF">OD750_024570</name>
</gene>
<dbReference type="Proteomes" id="UP001139971">
    <property type="component" value="Unassembled WGS sequence"/>
</dbReference>
<dbReference type="EMBL" id="JAOVZO020000020">
    <property type="protein sequence ID" value="MDC8015714.1"/>
    <property type="molecule type" value="Genomic_DNA"/>
</dbReference>
<reference evidence="3" key="1">
    <citation type="submission" date="2023-02" db="EMBL/GenBank/DDBJ databases">
        <title>Tahibacter soli sp. nov. isolated from soil.</title>
        <authorList>
            <person name="Baek J.H."/>
            <person name="Lee J.K."/>
            <person name="Choi D.G."/>
            <person name="Jeon C.O."/>
        </authorList>
    </citation>
    <scope>NUCLEOTIDE SEQUENCE</scope>
    <source>
        <strain evidence="3">BL</strain>
    </source>
</reference>
<feature type="domain" description="Glycoamylase-like" evidence="2">
    <location>
        <begin position="216"/>
        <end position="464"/>
    </location>
</feature>
<sequence length="488" mass="54672">MRKFDRFLATIAFVFTVAFAACAGADTRVAPTPAAQPALSGQALVDDVQKRAFLYFWETGNRPHGLVPDRYPYQEAFSSIAAIGFGLTAYGIGVERGWITREAARERTLTTLRFFANAKQGPEEKGVTGYKGFFHHFLKLEDGTRYSDWVELSSVDTSLLLGGVLFAQSYYDRDEPGEKEIRALAETIYGRVEWPWLQVRPPLISMGWYPFRGFIQHDWKGYNEAMLVYVLALGSPTHPIGAEAWSAWTSGYARSWGTFYGQEHLGFGPLFGHQYSHVWIDFRGIRDVYMRGKGIDYFENSRRATLSQRAYAIENPMGWAGYGADVWGLTASDGPQGVKQPYNGQIREFRHYSARGAGLVDAYDDGTIAPTAAVSSLPFAPEIVKPAIQAMYDRYGKTIYSTYGFLDAFNPSYTYASPPLKYGKQVEGFGWVADDWLGIDQGPIVAMIENHRNGFVWRVMRKNPHIRRGLERAGFAGGWLDADTAGKP</sequence>
<comment type="caution">
    <text evidence="3">The sequence shown here is derived from an EMBL/GenBank/DDBJ whole genome shotgun (WGS) entry which is preliminary data.</text>
</comment>